<dbReference type="EMBL" id="BGZK01000041">
    <property type="protein sequence ID" value="GBP10491.1"/>
    <property type="molecule type" value="Genomic_DNA"/>
</dbReference>
<protein>
    <submittedName>
        <fullName evidence="1">Uncharacterized protein</fullName>
    </submittedName>
</protein>
<dbReference type="Proteomes" id="UP000299102">
    <property type="component" value="Unassembled WGS sequence"/>
</dbReference>
<name>A0A4C1TB11_EUMVA</name>
<sequence>MYWRRPDRKAGVHPKVRGAWSSGPSGKLVKYPITVFSWSCVHALPAKDPFYVFEHRSLTHEYDSQPTPSDDNRPTIWFRPALFVSCLYSVESNSNIKGDK</sequence>
<comment type="caution">
    <text evidence="1">The sequence shown here is derived from an EMBL/GenBank/DDBJ whole genome shotgun (WGS) entry which is preliminary data.</text>
</comment>
<organism evidence="1 2">
    <name type="scientific">Eumeta variegata</name>
    <name type="common">Bagworm moth</name>
    <name type="synonym">Eumeta japonica</name>
    <dbReference type="NCBI Taxonomy" id="151549"/>
    <lineage>
        <taxon>Eukaryota</taxon>
        <taxon>Metazoa</taxon>
        <taxon>Ecdysozoa</taxon>
        <taxon>Arthropoda</taxon>
        <taxon>Hexapoda</taxon>
        <taxon>Insecta</taxon>
        <taxon>Pterygota</taxon>
        <taxon>Neoptera</taxon>
        <taxon>Endopterygota</taxon>
        <taxon>Lepidoptera</taxon>
        <taxon>Glossata</taxon>
        <taxon>Ditrysia</taxon>
        <taxon>Tineoidea</taxon>
        <taxon>Psychidae</taxon>
        <taxon>Oiketicinae</taxon>
        <taxon>Eumeta</taxon>
    </lineage>
</organism>
<accession>A0A4C1TB11</accession>
<proteinExistence type="predicted"/>
<evidence type="ECO:0000313" key="1">
    <source>
        <dbReference type="EMBL" id="GBP10491.1"/>
    </source>
</evidence>
<dbReference type="AlphaFoldDB" id="A0A4C1TB11"/>
<keyword evidence="2" id="KW-1185">Reference proteome</keyword>
<gene>
    <name evidence="1" type="ORF">EVAR_76350_1</name>
</gene>
<evidence type="ECO:0000313" key="2">
    <source>
        <dbReference type="Proteomes" id="UP000299102"/>
    </source>
</evidence>
<reference evidence="1 2" key="1">
    <citation type="journal article" date="2019" name="Commun. Biol.">
        <title>The bagworm genome reveals a unique fibroin gene that provides high tensile strength.</title>
        <authorList>
            <person name="Kono N."/>
            <person name="Nakamura H."/>
            <person name="Ohtoshi R."/>
            <person name="Tomita M."/>
            <person name="Numata K."/>
            <person name="Arakawa K."/>
        </authorList>
    </citation>
    <scope>NUCLEOTIDE SEQUENCE [LARGE SCALE GENOMIC DNA]</scope>
</reference>